<dbReference type="InterPro" id="IPR005025">
    <property type="entry name" value="FMN_Rdtase-like_dom"/>
</dbReference>
<evidence type="ECO:0000259" key="1">
    <source>
        <dbReference type="Pfam" id="PF03358"/>
    </source>
</evidence>
<dbReference type="Pfam" id="PF03358">
    <property type="entry name" value="FMN_red"/>
    <property type="match status" value="1"/>
</dbReference>
<name>A0ABN1MGL2_9FLAO</name>
<evidence type="ECO:0000313" key="3">
    <source>
        <dbReference type="Proteomes" id="UP001500507"/>
    </source>
</evidence>
<dbReference type="PANTHER" id="PTHR30543">
    <property type="entry name" value="CHROMATE REDUCTASE"/>
    <property type="match status" value="1"/>
</dbReference>
<dbReference type="InterPro" id="IPR050712">
    <property type="entry name" value="NAD(P)H-dep_reductase"/>
</dbReference>
<dbReference type="SUPFAM" id="SSF52218">
    <property type="entry name" value="Flavoproteins"/>
    <property type="match status" value="1"/>
</dbReference>
<feature type="domain" description="NADPH-dependent FMN reductase-like" evidence="1">
    <location>
        <begin position="3"/>
        <end position="145"/>
    </location>
</feature>
<sequence>MKKILAIAGSNSITSINKQLLEYIAAQLDEHEVKVVDLNQYEFPMYSVEHEKERSFPVDVQVLKNIIAEHDAVIISVAEHNGSVSAYFKNIIDWLSRINRNFLADKKVLLTSTSPGQRGGKSALEFMKMIVPRFGGTVVESFSFPSFHENFDQENKRVSDEMLVLGLHEVLNTFSREIS</sequence>
<protein>
    <submittedName>
        <fullName evidence="2">NAD(P)H-dependent oxidoreductase</fullName>
    </submittedName>
</protein>
<dbReference type="RefSeq" id="WP_343765426.1">
    <property type="nucleotide sequence ID" value="NZ_BAAAFG010000014.1"/>
</dbReference>
<evidence type="ECO:0000313" key="2">
    <source>
        <dbReference type="EMBL" id="GAA0872311.1"/>
    </source>
</evidence>
<organism evidence="2 3">
    <name type="scientific">Gangjinia marincola</name>
    <dbReference type="NCBI Taxonomy" id="578463"/>
    <lineage>
        <taxon>Bacteria</taxon>
        <taxon>Pseudomonadati</taxon>
        <taxon>Bacteroidota</taxon>
        <taxon>Flavobacteriia</taxon>
        <taxon>Flavobacteriales</taxon>
        <taxon>Flavobacteriaceae</taxon>
        <taxon>Gangjinia</taxon>
    </lineage>
</organism>
<dbReference type="InterPro" id="IPR029039">
    <property type="entry name" value="Flavoprotein-like_sf"/>
</dbReference>
<accession>A0ABN1MGL2</accession>
<gene>
    <name evidence="2" type="ORF">GCM10009117_14580</name>
</gene>
<dbReference type="Gene3D" id="3.40.50.360">
    <property type="match status" value="1"/>
</dbReference>
<keyword evidence="3" id="KW-1185">Reference proteome</keyword>
<proteinExistence type="predicted"/>
<comment type="caution">
    <text evidence="2">The sequence shown here is derived from an EMBL/GenBank/DDBJ whole genome shotgun (WGS) entry which is preliminary data.</text>
</comment>
<reference evidence="2 3" key="1">
    <citation type="journal article" date="2019" name="Int. J. Syst. Evol. Microbiol.">
        <title>The Global Catalogue of Microorganisms (GCM) 10K type strain sequencing project: providing services to taxonomists for standard genome sequencing and annotation.</title>
        <authorList>
            <consortium name="The Broad Institute Genomics Platform"/>
            <consortium name="The Broad Institute Genome Sequencing Center for Infectious Disease"/>
            <person name="Wu L."/>
            <person name="Ma J."/>
        </authorList>
    </citation>
    <scope>NUCLEOTIDE SEQUENCE [LARGE SCALE GENOMIC DNA]</scope>
    <source>
        <strain evidence="2 3">JCM 16082</strain>
    </source>
</reference>
<dbReference type="EMBL" id="BAAAFG010000014">
    <property type="protein sequence ID" value="GAA0872311.1"/>
    <property type="molecule type" value="Genomic_DNA"/>
</dbReference>
<dbReference type="Proteomes" id="UP001500507">
    <property type="component" value="Unassembled WGS sequence"/>
</dbReference>
<dbReference type="PANTHER" id="PTHR30543:SF21">
    <property type="entry name" value="NAD(P)H-DEPENDENT FMN REDUCTASE LOT6"/>
    <property type="match status" value="1"/>
</dbReference>